<sequence>MATGVSLALRPGQRPWPSFQSPLACGDRSRARALPHSLQRQRLPSLSSIFAARAASSSTGSDYQEAQQQGEEYATKAAPKKKQRRLQKTFQHLAHRPVERPRYLLWTSCAVFVFLMRRVIFEELARWPGFFVELWELLKALGMLVAKLLALHAKDTTVWTVTYFGWAGLFLVDLYHFIVDYAPVWGLLTTIALTSAVVSLGEAVRSKAANQPWIVRLATLAGLGAYLHIWDFAVTAIILALLSAASYLRNRDVVTALLPSVATLVAVGRPIVQAPAIATYLLLAIYMNWAAPEKRVDKPEAWTSPPILVAFAIAIGMN</sequence>
<accession>D8SU15</accession>
<reference evidence="3 4" key="1">
    <citation type="journal article" date="2011" name="Science">
        <title>The Selaginella genome identifies genetic changes associated with the evolution of vascular plants.</title>
        <authorList>
            <person name="Banks J.A."/>
            <person name="Nishiyama T."/>
            <person name="Hasebe M."/>
            <person name="Bowman J.L."/>
            <person name="Gribskov M."/>
            <person name="dePamphilis C."/>
            <person name="Albert V.A."/>
            <person name="Aono N."/>
            <person name="Aoyama T."/>
            <person name="Ambrose B.A."/>
            <person name="Ashton N.W."/>
            <person name="Axtell M.J."/>
            <person name="Barker E."/>
            <person name="Barker M.S."/>
            <person name="Bennetzen J.L."/>
            <person name="Bonawitz N.D."/>
            <person name="Chapple C."/>
            <person name="Cheng C."/>
            <person name="Correa L.G."/>
            <person name="Dacre M."/>
            <person name="DeBarry J."/>
            <person name="Dreyer I."/>
            <person name="Elias M."/>
            <person name="Engstrom E.M."/>
            <person name="Estelle M."/>
            <person name="Feng L."/>
            <person name="Finet C."/>
            <person name="Floyd S.K."/>
            <person name="Frommer W.B."/>
            <person name="Fujita T."/>
            <person name="Gramzow L."/>
            <person name="Gutensohn M."/>
            <person name="Harholt J."/>
            <person name="Hattori M."/>
            <person name="Heyl A."/>
            <person name="Hirai T."/>
            <person name="Hiwatashi Y."/>
            <person name="Ishikawa M."/>
            <person name="Iwata M."/>
            <person name="Karol K.G."/>
            <person name="Koehler B."/>
            <person name="Kolukisaoglu U."/>
            <person name="Kubo M."/>
            <person name="Kurata T."/>
            <person name="Lalonde S."/>
            <person name="Li K."/>
            <person name="Li Y."/>
            <person name="Litt A."/>
            <person name="Lyons E."/>
            <person name="Manning G."/>
            <person name="Maruyama T."/>
            <person name="Michael T.P."/>
            <person name="Mikami K."/>
            <person name="Miyazaki S."/>
            <person name="Morinaga S."/>
            <person name="Murata T."/>
            <person name="Mueller-Roeber B."/>
            <person name="Nelson D.R."/>
            <person name="Obara M."/>
            <person name="Oguri Y."/>
            <person name="Olmstead R.G."/>
            <person name="Onodera N."/>
            <person name="Petersen B.L."/>
            <person name="Pils B."/>
            <person name="Prigge M."/>
            <person name="Rensing S.A."/>
            <person name="Riano-Pachon D.M."/>
            <person name="Roberts A.W."/>
            <person name="Sato Y."/>
            <person name="Scheller H.V."/>
            <person name="Schulz B."/>
            <person name="Schulz C."/>
            <person name="Shakirov E.V."/>
            <person name="Shibagaki N."/>
            <person name="Shinohara N."/>
            <person name="Shippen D.E."/>
            <person name="Soerensen I."/>
            <person name="Sotooka R."/>
            <person name="Sugimoto N."/>
            <person name="Sugita M."/>
            <person name="Sumikawa N."/>
            <person name="Tanurdzic M."/>
            <person name="Theissen G."/>
            <person name="Ulvskov P."/>
            <person name="Wakazuki S."/>
            <person name="Weng J.K."/>
            <person name="Willats W.W."/>
            <person name="Wipf D."/>
            <person name="Wolf P.G."/>
            <person name="Yang L."/>
            <person name="Zimmer A.D."/>
            <person name="Zhu Q."/>
            <person name="Mitros T."/>
            <person name="Hellsten U."/>
            <person name="Loque D."/>
            <person name="Otillar R."/>
            <person name="Salamov A."/>
            <person name="Schmutz J."/>
            <person name="Shapiro H."/>
            <person name="Lindquist E."/>
            <person name="Lucas S."/>
            <person name="Rokhsar D."/>
            <person name="Grigoriev I.V."/>
        </authorList>
    </citation>
    <scope>NUCLEOTIDE SEQUENCE [LARGE SCALE GENOMIC DNA]</scope>
</reference>
<evidence type="ECO:0000313" key="4">
    <source>
        <dbReference type="Proteomes" id="UP000001514"/>
    </source>
</evidence>
<name>D8SU15_SELML</name>
<dbReference type="KEGG" id="smo:SELMODRAFT_446751"/>
<feature type="region of interest" description="Disordered" evidence="1">
    <location>
        <begin position="1"/>
        <end position="21"/>
    </location>
</feature>
<keyword evidence="2" id="KW-0472">Membrane</keyword>
<protein>
    <submittedName>
        <fullName evidence="3">Uncharacterized protein</fullName>
    </submittedName>
</protein>
<keyword evidence="4" id="KW-1185">Reference proteome</keyword>
<feature type="transmembrane region" description="Helical" evidence="2">
    <location>
        <begin position="225"/>
        <end position="247"/>
    </location>
</feature>
<dbReference type="Pfam" id="PF25114">
    <property type="entry name" value="AtTam38"/>
    <property type="match status" value="1"/>
</dbReference>
<feature type="transmembrane region" description="Helical" evidence="2">
    <location>
        <begin position="103"/>
        <end position="121"/>
    </location>
</feature>
<dbReference type="OMA" id="WIVRLAT"/>
<organism evidence="4">
    <name type="scientific">Selaginella moellendorffii</name>
    <name type="common">Spikemoss</name>
    <dbReference type="NCBI Taxonomy" id="88036"/>
    <lineage>
        <taxon>Eukaryota</taxon>
        <taxon>Viridiplantae</taxon>
        <taxon>Streptophyta</taxon>
        <taxon>Embryophyta</taxon>
        <taxon>Tracheophyta</taxon>
        <taxon>Lycopodiopsida</taxon>
        <taxon>Selaginellales</taxon>
        <taxon>Selaginellaceae</taxon>
        <taxon>Selaginella</taxon>
    </lineage>
</organism>
<proteinExistence type="predicted"/>
<dbReference type="FunCoup" id="D8SU15">
    <property type="interactions" value="1250"/>
</dbReference>
<feature type="transmembrane region" description="Helical" evidence="2">
    <location>
        <begin position="158"/>
        <end position="178"/>
    </location>
</feature>
<evidence type="ECO:0000313" key="3">
    <source>
        <dbReference type="EMBL" id="EFJ12117.1"/>
    </source>
</evidence>
<feature type="transmembrane region" description="Helical" evidence="2">
    <location>
        <begin position="184"/>
        <end position="204"/>
    </location>
</feature>
<dbReference type="Proteomes" id="UP000001514">
    <property type="component" value="Unassembled WGS sequence"/>
</dbReference>
<dbReference type="STRING" id="88036.D8SU15"/>
<evidence type="ECO:0000256" key="2">
    <source>
        <dbReference type="SAM" id="Phobius"/>
    </source>
</evidence>
<dbReference type="EMBL" id="GL377641">
    <property type="protein sequence ID" value="EFJ12117.1"/>
    <property type="molecule type" value="Genomic_DNA"/>
</dbReference>
<keyword evidence="2" id="KW-1133">Transmembrane helix</keyword>
<evidence type="ECO:0000256" key="1">
    <source>
        <dbReference type="SAM" id="MobiDB-lite"/>
    </source>
</evidence>
<dbReference type="Gramene" id="EFJ12117">
    <property type="protein sequence ID" value="EFJ12117"/>
    <property type="gene ID" value="SELMODRAFT_446751"/>
</dbReference>
<dbReference type="HOGENOM" id="CLU_876009_0_0_1"/>
<gene>
    <name evidence="3" type="ORF">SELMODRAFT_446751</name>
</gene>
<keyword evidence="2" id="KW-0812">Transmembrane</keyword>
<dbReference type="AlphaFoldDB" id="D8SU15"/>
<dbReference type="InParanoid" id="D8SU15"/>
<dbReference type="eggNOG" id="ENOG502QS8S">
    <property type="taxonomic scope" value="Eukaryota"/>
</dbReference>
<dbReference type="InterPro" id="IPR056894">
    <property type="entry name" value="AtTam38"/>
</dbReference>
<dbReference type="OrthoDB" id="1930779at2759"/>
<feature type="non-terminal residue" evidence="3">
    <location>
        <position position="318"/>
    </location>
</feature>